<evidence type="ECO:0000256" key="3">
    <source>
        <dbReference type="ARBA" id="ARBA00022692"/>
    </source>
</evidence>
<feature type="transmembrane region" description="Helical" evidence="6">
    <location>
        <begin position="318"/>
        <end position="338"/>
    </location>
</feature>
<gene>
    <name evidence="7" type="ORF">EYC87_06445</name>
</gene>
<reference evidence="7" key="1">
    <citation type="submission" date="2019-02" db="EMBL/GenBank/DDBJ databases">
        <authorList>
            <person name="Li S.-H."/>
        </authorList>
    </citation>
    <scope>NUCLEOTIDE SEQUENCE</scope>
    <source>
        <strain evidence="7">IMCC8485</strain>
    </source>
</reference>
<dbReference type="InterPro" id="IPR030676">
    <property type="entry name" value="CitT-rel"/>
</dbReference>
<dbReference type="NCBIfam" id="TIGR00785">
    <property type="entry name" value="dass"/>
    <property type="match status" value="1"/>
</dbReference>
<sequence>MHPWFFPFFSLFLGSAIWLSPVPYGLSTDAWQLFAIFAATIFAVVSGAASIFLAAIVALAVAILSGTLDAERAYSGFSEGFILLIVAAFLVGKGVVNSGLGERIGLLLVRSFGKSSLGLAYSMIATDALIAPAFPSNTARSGVLFPIVYSLASNNGSKPWEASRSELGAYLMMCSMTGLGLSSALWLTAMAANPVGVALLAQRGVTLDFGSWLLASSVPTVSAMLLVPWFLYRVFPPGRRTTPEAPEQAAASLAQLGALSRKEWITLATFVGMVLGWALSGALSLDATAIAFLGLAILMTGGVFTLDDIKSSGDALETLIWFAILYTISTELDHLGFMQYVGDIMGSWVNGFSWPMTYALLLISYVLIHYLFVSQTAHLLALFGVFVGISQPEVPLHLMGMMLLLATNFFSVMTPQASSANVIFAGSGYLTGREIYRNGGLVTLACLMLYLFIGTPWILFVLG</sequence>
<keyword evidence="8" id="KW-1185">Reference proteome</keyword>
<feature type="transmembrane region" description="Helical" evidence="6">
    <location>
        <begin position="35"/>
        <end position="64"/>
    </location>
</feature>
<dbReference type="Pfam" id="PF00939">
    <property type="entry name" value="Na_sulph_symp"/>
    <property type="match status" value="1"/>
</dbReference>
<comment type="caution">
    <text evidence="7">The sequence shown here is derived from an EMBL/GenBank/DDBJ whole genome shotgun (WGS) entry which is preliminary data.</text>
</comment>
<name>A0ABT3STC0_9GAMM</name>
<dbReference type="EMBL" id="SHNP01000002">
    <property type="protein sequence ID" value="MCX2973225.1"/>
    <property type="molecule type" value="Genomic_DNA"/>
</dbReference>
<keyword evidence="3 6" id="KW-0812">Transmembrane</keyword>
<feature type="transmembrane region" description="Helical" evidence="6">
    <location>
        <begin position="209"/>
        <end position="232"/>
    </location>
</feature>
<evidence type="ECO:0000256" key="1">
    <source>
        <dbReference type="ARBA" id="ARBA00004141"/>
    </source>
</evidence>
<feature type="transmembrane region" description="Helical" evidence="6">
    <location>
        <begin position="358"/>
        <end position="389"/>
    </location>
</feature>
<evidence type="ECO:0000313" key="7">
    <source>
        <dbReference type="EMBL" id="MCX2973225.1"/>
    </source>
</evidence>
<dbReference type="Proteomes" id="UP001143307">
    <property type="component" value="Unassembled WGS sequence"/>
</dbReference>
<proteinExistence type="inferred from homology"/>
<protein>
    <submittedName>
        <fullName evidence="7">DASS family sodium-coupled anion symporter</fullName>
    </submittedName>
</protein>
<evidence type="ECO:0000256" key="2">
    <source>
        <dbReference type="ARBA" id="ARBA00007349"/>
    </source>
</evidence>
<feature type="transmembrane region" description="Helical" evidence="6">
    <location>
        <begin position="76"/>
        <end position="96"/>
    </location>
</feature>
<dbReference type="InterPro" id="IPR001898">
    <property type="entry name" value="SLC13A/DASS"/>
</dbReference>
<comment type="subcellular location">
    <subcellularLocation>
        <location evidence="1">Membrane</location>
        <topology evidence="1">Multi-pass membrane protein</topology>
    </subcellularLocation>
</comment>
<evidence type="ECO:0000256" key="5">
    <source>
        <dbReference type="ARBA" id="ARBA00023136"/>
    </source>
</evidence>
<dbReference type="RefSeq" id="WP_279252173.1">
    <property type="nucleotide sequence ID" value="NZ_SHNP01000002.1"/>
</dbReference>
<feature type="transmembrane region" description="Helical" evidence="6">
    <location>
        <begin position="289"/>
        <end position="306"/>
    </location>
</feature>
<evidence type="ECO:0000256" key="6">
    <source>
        <dbReference type="SAM" id="Phobius"/>
    </source>
</evidence>
<feature type="transmembrane region" description="Helical" evidence="6">
    <location>
        <begin position="264"/>
        <end position="283"/>
    </location>
</feature>
<accession>A0ABT3STC0</accession>
<dbReference type="PIRSF" id="PIRSF002457">
    <property type="entry name" value="DASS"/>
    <property type="match status" value="1"/>
</dbReference>
<dbReference type="PANTHER" id="PTHR42826">
    <property type="entry name" value="DICARBOXYLATE TRANSPORTER 2.1, CHLOROPLASTIC"/>
    <property type="match status" value="1"/>
</dbReference>
<comment type="similarity">
    <text evidence="2">Belongs to the SLC13A/DASS transporter (TC 2.A.47) family. DIT1 subfamily.</text>
</comment>
<feature type="transmembrane region" description="Helical" evidence="6">
    <location>
        <begin position="435"/>
        <end position="462"/>
    </location>
</feature>
<keyword evidence="5 6" id="KW-0472">Membrane</keyword>
<feature type="transmembrane region" description="Helical" evidence="6">
    <location>
        <begin position="167"/>
        <end position="189"/>
    </location>
</feature>
<evidence type="ECO:0000313" key="8">
    <source>
        <dbReference type="Proteomes" id="UP001143307"/>
    </source>
</evidence>
<evidence type="ECO:0000256" key="4">
    <source>
        <dbReference type="ARBA" id="ARBA00022989"/>
    </source>
</evidence>
<keyword evidence="4 6" id="KW-1133">Transmembrane helix</keyword>
<organism evidence="7 8">
    <name type="scientific">Candidatus Seongchinamella marina</name>
    <dbReference type="NCBI Taxonomy" id="2518990"/>
    <lineage>
        <taxon>Bacteria</taxon>
        <taxon>Pseudomonadati</taxon>
        <taxon>Pseudomonadota</taxon>
        <taxon>Gammaproteobacteria</taxon>
        <taxon>Cellvibrionales</taxon>
        <taxon>Halieaceae</taxon>
        <taxon>Seongchinamella</taxon>
    </lineage>
</organism>